<reference evidence="3 4" key="1">
    <citation type="submission" date="2021-03" db="EMBL/GenBank/DDBJ databases">
        <title>Sequencing the genomes of 1000 actinobacteria strains.</title>
        <authorList>
            <person name="Klenk H.-P."/>
        </authorList>
    </citation>
    <scope>NUCLEOTIDE SEQUENCE [LARGE SCALE GENOMIC DNA]</scope>
    <source>
        <strain evidence="3 4">DSM 14564</strain>
    </source>
</reference>
<accession>A0ABS4YJ25</accession>
<dbReference type="PANTHER" id="PTHR42698">
    <property type="entry name" value="GTPASE ERA"/>
    <property type="match status" value="1"/>
</dbReference>
<evidence type="ECO:0000256" key="1">
    <source>
        <dbReference type="SAM" id="MobiDB-lite"/>
    </source>
</evidence>
<dbReference type="InterPro" id="IPR045063">
    <property type="entry name" value="Dynamin_N"/>
</dbReference>
<keyword evidence="4" id="KW-1185">Reference proteome</keyword>
<feature type="domain" description="Dynamin N-terminal" evidence="2">
    <location>
        <begin position="61"/>
        <end position="220"/>
    </location>
</feature>
<dbReference type="Proteomes" id="UP000698222">
    <property type="component" value="Unassembled WGS sequence"/>
</dbReference>
<feature type="region of interest" description="Disordered" evidence="1">
    <location>
        <begin position="117"/>
        <end position="159"/>
    </location>
</feature>
<dbReference type="RefSeq" id="WP_209889347.1">
    <property type="nucleotide sequence ID" value="NZ_BAAAJV010000042.1"/>
</dbReference>
<gene>
    <name evidence="3" type="ORF">JOF44_001518</name>
</gene>
<keyword evidence="3" id="KW-0547">Nucleotide-binding</keyword>
<evidence type="ECO:0000313" key="4">
    <source>
        <dbReference type="Proteomes" id="UP000698222"/>
    </source>
</evidence>
<keyword evidence="3" id="KW-0067">ATP-binding</keyword>
<dbReference type="Pfam" id="PF00350">
    <property type="entry name" value="Dynamin_N"/>
    <property type="match status" value="1"/>
</dbReference>
<name>A0ABS4YJ25_9MICO</name>
<organism evidence="3 4">
    <name type="scientific">Brachybacterium fresconis</name>
    <dbReference type="NCBI Taxonomy" id="173363"/>
    <lineage>
        <taxon>Bacteria</taxon>
        <taxon>Bacillati</taxon>
        <taxon>Actinomycetota</taxon>
        <taxon>Actinomycetes</taxon>
        <taxon>Micrococcales</taxon>
        <taxon>Dermabacteraceae</taxon>
        <taxon>Brachybacterium</taxon>
    </lineage>
</organism>
<dbReference type="SUPFAM" id="SSF52540">
    <property type="entry name" value="P-loop containing nucleoside triphosphate hydrolases"/>
    <property type="match status" value="1"/>
</dbReference>
<evidence type="ECO:0000313" key="3">
    <source>
        <dbReference type="EMBL" id="MBP2408615.1"/>
    </source>
</evidence>
<dbReference type="GO" id="GO:0005524">
    <property type="term" value="F:ATP binding"/>
    <property type="evidence" value="ECO:0007669"/>
    <property type="project" value="UniProtKB-KW"/>
</dbReference>
<sequence>MTTQPTTVLDAFAEHLRALELPLPVDGADRARAEVSAALSQLGDHVIPRLESLDAPLLAVIGGSTGAGKSTLVNALVGEVVSRSGAIRPTTRRPVLLHHRDDEPWFTGTRILPGLARVHAGSGPGAAGERTNPAGAVPAAAGEDPEAPHAGDTTGDIDPATSLELHAESRIPPGLALLDAPDIDSVAAGNRDLSRQLLRAADLWLFVTTANRYADAVPWEVLRTAAERDVTVDVVMNRIPQGAGISEELADDLRGMLERNGIEVARLFLVPETELDESGMLPPTAVAELQEHLTRLAADAEARGRIARRTLAGAVTALAGSTRQIAEHASAQQAERERLRQEATEAFTGSRERIDEALGDGSLLRGEVLARWQDVVGTGEMIRGLESFVARVRDRVGLAVSGKPAPSVAAEQALGTGLVHVVVDETARGAERAEAAWRATASGRSLAEGQDLSRIPEGYREEVAAGIRAWQGDVLDLVREEGSDRRTKARVLSLGVNVVGVALMVVVFASTAFIPTGLEVGAGAATAVVGQKLLETVFGDEAVRRMARVARERLTARLDALVAERSTPFLERLDDLGRTGSEQQLESDAAALEQLAREIREAA</sequence>
<dbReference type="Gene3D" id="3.40.50.300">
    <property type="entry name" value="P-loop containing nucleotide triphosphate hydrolases"/>
    <property type="match status" value="1"/>
</dbReference>
<dbReference type="CDD" id="cd00882">
    <property type="entry name" value="Ras_like_GTPase"/>
    <property type="match status" value="1"/>
</dbReference>
<comment type="caution">
    <text evidence="3">The sequence shown here is derived from an EMBL/GenBank/DDBJ whole genome shotgun (WGS) entry which is preliminary data.</text>
</comment>
<protein>
    <submittedName>
        <fullName evidence="3">Energy-coupling factor transporter ATP-binding protein EcfA2</fullName>
    </submittedName>
</protein>
<dbReference type="InterPro" id="IPR027417">
    <property type="entry name" value="P-loop_NTPase"/>
</dbReference>
<dbReference type="PANTHER" id="PTHR42698:SF1">
    <property type="entry name" value="GTPASE ERA, MITOCHONDRIAL"/>
    <property type="match status" value="1"/>
</dbReference>
<dbReference type="EMBL" id="JAGIOC010000001">
    <property type="protein sequence ID" value="MBP2408615.1"/>
    <property type="molecule type" value="Genomic_DNA"/>
</dbReference>
<proteinExistence type="predicted"/>
<evidence type="ECO:0000259" key="2">
    <source>
        <dbReference type="Pfam" id="PF00350"/>
    </source>
</evidence>
<dbReference type="InterPro" id="IPR005662">
    <property type="entry name" value="GTPase_Era-like"/>
</dbReference>